<evidence type="ECO:0000313" key="3">
    <source>
        <dbReference type="EMBL" id="SDW41791.1"/>
    </source>
</evidence>
<evidence type="ECO:0000313" key="4">
    <source>
        <dbReference type="Proteomes" id="UP000183454"/>
    </source>
</evidence>
<evidence type="ECO:0000259" key="2">
    <source>
        <dbReference type="Pfam" id="PF13592"/>
    </source>
</evidence>
<dbReference type="AlphaFoldDB" id="A0A1H2TD06"/>
<keyword evidence="3" id="KW-0540">Nuclease</keyword>
<dbReference type="Gene3D" id="3.30.420.10">
    <property type="entry name" value="Ribonuclease H-like superfamily/Ribonuclease H"/>
    <property type="match status" value="1"/>
</dbReference>
<dbReference type="GO" id="GO:0004519">
    <property type="term" value="F:endonuclease activity"/>
    <property type="evidence" value="ECO:0007669"/>
    <property type="project" value="UniProtKB-KW"/>
</dbReference>
<organism evidence="3 4">
    <name type="scientific">Nitrosomonas communis</name>
    <dbReference type="NCBI Taxonomy" id="44574"/>
    <lineage>
        <taxon>Bacteria</taxon>
        <taxon>Pseudomonadati</taxon>
        <taxon>Pseudomonadota</taxon>
        <taxon>Betaproteobacteria</taxon>
        <taxon>Nitrosomonadales</taxon>
        <taxon>Nitrosomonadaceae</taxon>
        <taxon>Nitrosomonas</taxon>
    </lineage>
</organism>
<name>A0A1H2TD06_9PROT</name>
<proteinExistence type="predicted"/>
<protein>
    <submittedName>
        <fullName evidence="3">DDE superfamily endonuclease</fullName>
    </submittedName>
</protein>
<feature type="domain" description="Winged helix-turn helix" evidence="2">
    <location>
        <begin position="2"/>
        <end position="41"/>
    </location>
</feature>
<accession>A0A1H2TD06</accession>
<dbReference type="GO" id="GO:0003676">
    <property type="term" value="F:nucleic acid binding"/>
    <property type="evidence" value="ECO:0007669"/>
    <property type="project" value="InterPro"/>
</dbReference>
<keyword evidence="3" id="KW-0378">Hydrolase</keyword>
<sequence length="188" mass="22313">MEVAYSESGMMQLLHRLGYVYKKPRLIPGKANAEQQREFVEYYQPLKAKKAPDDPIYFMDATHPQHNPIADMDGSDVARIINSQRHRSTTHQPQWRYRLRWTMPNHSLLTRSMHNPRIELIFLPPYAPDLNLIERYWRFFKKEILYGKYYQTFALFKQACDDCFAASNGYREALRSLLTDNFQIIDCA</sequence>
<reference evidence="3 4" key="1">
    <citation type="submission" date="2016-10" db="EMBL/GenBank/DDBJ databases">
        <authorList>
            <person name="de Groot N.N."/>
        </authorList>
    </citation>
    <scope>NUCLEOTIDE SEQUENCE [LARGE SCALE GENOMIC DNA]</scope>
    <source>
        <strain evidence="3 4">Nm110</strain>
    </source>
</reference>
<dbReference type="Pfam" id="PF13358">
    <property type="entry name" value="DDE_3"/>
    <property type="match status" value="1"/>
</dbReference>
<dbReference type="Pfam" id="PF13592">
    <property type="entry name" value="HTH_33"/>
    <property type="match status" value="1"/>
</dbReference>
<dbReference type="InterPro" id="IPR038717">
    <property type="entry name" value="Tc1-like_DDE_dom"/>
</dbReference>
<feature type="domain" description="Tc1-like transposase DDE" evidence="1">
    <location>
        <begin position="110"/>
        <end position="152"/>
    </location>
</feature>
<dbReference type="InterPro" id="IPR036397">
    <property type="entry name" value="RNaseH_sf"/>
</dbReference>
<evidence type="ECO:0000259" key="1">
    <source>
        <dbReference type="Pfam" id="PF13358"/>
    </source>
</evidence>
<dbReference type="InterPro" id="IPR025959">
    <property type="entry name" value="Winged_HTH_dom"/>
</dbReference>
<dbReference type="EMBL" id="FNNH01000010">
    <property type="protein sequence ID" value="SDW41791.1"/>
    <property type="molecule type" value="Genomic_DNA"/>
</dbReference>
<dbReference type="Proteomes" id="UP000183454">
    <property type="component" value="Unassembled WGS sequence"/>
</dbReference>
<keyword evidence="3" id="KW-0255">Endonuclease</keyword>
<gene>
    <name evidence="3" type="ORF">SAMN05421882_101080</name>
</gene>